<evidence type="ECO:0000313" key="3">
    <source>
        <dbReference type="EMBL" id="CAD8393919.1"/>
    </source>
</evidence>
<dbReference type="AlphaFoldDB" id="A0A6T6L3L7"/>
<feature type="region of interest" description="Disordered" evidence="1">
    <location>
        <begin position="21"/>
        <end position="108"/>
    </location>
</feature>
<gene>
    <name evidence="2" type="ORF">RMAR0315_LOCUS3903</name>
    <name evidence="3" type="ORF">RMAR0315_LOCUS3904</name>
</gene>
<organism evidence="2">
    <name type="scientific">Rhodosorus marinus</name>
    <dbReference type="NCBI Taxonomy" id="101924"/>
    <lineage>
        <taxon>Eukaryota</taxon>
        <taxon>Rhodophyta</taxon>
        <taxon>Stylonematophyceae</taxon>
        <taxon>Stylonematales</taxon>
        <taxon>Stylonemataceae</taxon>
        <taxon>Rhodosorus</taxon>
    </lineage>
</organism>
<proteinExistence type="predicted"/>
<sequence>MDDEYEPSSAANFLSRYHSWRMEKQATSPPTSPTLSSPHTAQKKNSTKEVWGSVFHPNGRAPTGASRYDSWGRSSKETSPKIGGGESISEIHDYSMMKHISLDDQEPK</sequence>
<feature type="compositionally biased region" description="Basic and acidic residues" evidence="1">
    <location>
        <begin position="89"/>
        <end position="108"/>
    </location>
</feature>
<evidence type="ECO:0000313" key="2">
    <source>
        <dbReference type="EMBL" id="CAD8393918.1"/>
    </source>
</evidence>
<dbReference type="EMBL" id="HBEK01007172">
    <property type="protein sequence ID" value="CAD8393918.1"/>
    <property type="molecule type" value="Transcribed_RNA"/>
</dbReference>
<name>A0A6T6L3L7_9RHOD</name>
<dbReference type="EMBL" id="HBEK01007173">
    <property type="protein sequence ID" value="CAD8393919.1"/>
    <property type="molecule type" value="Transcribed_RNA"/>
</dbReference>
<protein>
    <submittedName>
        <fullName evidence="2">Uncharacterized protein</fullName>
    </submittedName>
</protein>
<reference evidence="2" key="1">
    <citation type="submission" date="2021-01" db="EMBL/GenBank/DDBJ databases">
        <authorList>
            <person name="Corre E."/>
            <person name="Pelletier E."/>
            <person name="Niang G."/>
            <person name="Scheremetjew M."/>
            <person name="Finn R."/>
            <person name="Kale V."/>
            <person name="Holt S."/>
            <person name="Cochrane G."/>
            <person name="Meng A."/>
            <person name="Brown T."/>
            <person name="Cohen L."/>
        </authorList>
    </citation>
    <scope>NUCLEOTIDE SEQUENCE</scope>
    <source>
        <strain evidence="2">UTEX LB 2760</strain>
    </source>
</reference>
<evidence type="ECO:0000256" key="1">
    <source>
        <dbReference type="SAM" id="MobiDB-lite"/>
    </source>
</evidence>
<accession>A0A6T6L3L7</accession>
<feature type="compositionally biased region" description="Low complexity" evidence="1">
    <location>
        <begin position="27"/>
        <end position="40"/>
    </location>
</feature>